<evidence type="ECO:0000313" key="2">
    <source>
        <dbReference type="Proteomes" id="UP000051006"/>
    </source>
</evidence>
<dbReference type="Proteomes" id="UP000051006">
    <property type="component" value="Unassembled WGS sequence"/>
</dbReference>
<name>A0A0R2LCS2_9LACO</name>
<reference evidence="1 2" key="1">
    <citation type="journal article" date="2015" name="Genome Announc.">
        <title>Expanding the biotechnology potential of lactobacilli through comparative genomics of 213 strains and associated genera.</title>
        <authorList>
            <person name="Sun Z."/>
            <person name="Harris H.M."/>
            <person name="McCann A."/>
            <person name="Guo C."/>
            <person name="Argimon S."/>
            <person name="Zhang W."/>
            <person name="Yang X."/>
            <person name="Jeffery I.B."/>
            <person name="Cooney J.C."/>
            <person name="Kagawa T.F."/>
            <person name="Liu W."/>
            <person name="Song Y."/>
            <person name="Salvetti E."/>
            <person name="Wrobel A."/>
            <person name="Rasinkangas P."/>
            <person name="Parkhill J."/>
            <person name="Rea M.C."/>
            <person name="O'Sullivan O."/>
            <person name="Ritari J."/>
            <person name="Douillard F.P."/>
            <person name="Paul Ross R."/>
            <person name="Yang R."/>
            <person name="Briner A.E."/>
            <person name="Felis G.E."/>
            <person name="de Vos W.M."/>
            <person name="Barrangou R."/>
            <person name="Klaenhammer T.R."/>
            <person name="Caufield P.W."/>
            <person name="Cui Y."/>
            <person name="Zhang H."/>
            <person name="O'Toole P.W."/>
        </authorList>
    </citation>
    <scope>NUCLEOTIDE SEQUENCE [LARGE SCALE GENOMIC DNA]</scope>
    <source>
        <strain evidence="1 2">DSM 24716</strain>
    </source>
</reference>
<organism evidence="1 2">
    <name type="scientific">Companilactobacillus kimchiensis</name>
    <dbReference type="NCBI Taxonomy" id="993692"/>
    <lineage>
        <taxon>Bacteria</taxon>
        <taxon>Bacillati</taxon>
        <taxon>Bacillota</taxon>
        <taxon>Bacilli</taxon>
        <taxon>Lactobacillales</taxon>
        <taxon>Lactobacillaceae</taxon>
        <taxon>Companilactobacillus</taxon>
    </lineage>
</organism>
<dbReference type="AlphaFoldDB" id="A0A0R2LCS2"/>
<dbReference type="EMBL" id="JQCF01000008">
    <property type="protein sequence ID" value="KRN99603.1"/>
    <property type="molecule type" value="Genomic_DNA"/>
</dbReference>
<protein>
    <recommendedName>
        <fullName evidence="3">Transposase</fullName>
    </recommendedName>
</protein>
<evidence type="ECO:0000313" key="1">
    <source>
        <dbReference type="EMBL" id="KRN99603.1"/>
    </source>
</evidence>
<accession>A0A0R2LCS2</accession>
<dbReference type="PATRIC" id="fig|993692.3.peg.2464"/>
<sequence length="52" mass="6036">MARVFDHDKQMYFKGFHALTIGWSDGNTFLPVNFALMSSSKKRKPTWSIQTL</sequence>
<keyword evidence="2" id="KW-1185">Reference proteome</keyword>
<gene>
    <name evidence="1" type="ORF">IV57_GL002417</name>
</gene>
<proteinExistence type="predicted"/>
<comment type="caution">
    <text evidence="1">The sequence shown here is derived from an EMBL/GenBank/DDBJ whole genome shotgun (WGS) entry which is preliminary data.</text>
</comment>
<dbReference type="STRING" id="993692.IV57_GL002417"/>
<evidence type="ECO:0008006" key="3">
    <source>
        <dbReference type="Google" id="ProtNLM"/>
    </source>
</evidence>